<dbReference type="EMBL" id="JBHLXH010000002">
    <property type="protein sequence ID" value="MFC0223802.1"/>
    <property type="molecule type" value="Genomic_DNA"/>
</dbReference>
<dbReference type="InterPro" id="IPR007024">
    <property type="entry name" value="BLUF_domain"/>
</dbReference>
<dbReference type="RefSeq" id="WP_378519598.1">
    <property type="nucleotide sequence ID" value="NZ_CBCSDI010000065.1"/>
</dbReference>
<dbReference type="SUPFAM" id="SSF54975">
    <property type="entry name" value="Acylphosphatase/BLUF domain-like"/>
    <property type="match status" value="1"/>
</dbReference>
<dbReference type="SMART" id="SM01034">
    <property type="entry name" value="BLUF"/>
    <property type="match status" value="1"/>
</dbReference>
<protein>
    <submittedName>
        <fullName evidence="2">BLUF domain-containing protein</fullName>
    </submittedName>
</protein>
<keyword evidence="3" id="KW-1185">Reference proteome</keyword>
<organism evidence="2 3">
    <name type="scientific">Nocardioides zeicaulis</name>
    <dbReference type="NCBI Taxonomy" id="1776857"/>
    <lineage>
        <taxon>Bacteria</taxon>
        <taxon>Bacillati</taxon>
        <taxon>Actinomycetota</taxon>
        <taxon>Actinomycetes</taxon>
        <taxon>Propionibacteriales</taxon>
        <taxon>Nocardioidaceae</taxon>
        <taxon>Nocardioides</taxon>
    </lineage>
</organism>
<dbReference type="Pfam" id="PF04940">
    <property type="entry name" value="BLUF"/>
    <property type="match status" value="1"/>
</dbReference>
<accession>A0ABV6E485</accession>
<feature type="domain" description="BLUF" evidence="1">
    <location>
        <begin position="1"/>
        <end position="92"/>
    </location>
</feature>
<evidence type="ECO:0000313" key="2">
    <source>
        <dbReference type="EMBL" id="MFC0223802.1"/>
    </source>
</evidence>
<dbReference type="Gene3D" id="3.30.70.100">
    <property type="match status" value="1"/>
</dbReference>
<reference evidence="2 3" key="1">
    <citation type="submission" date="2024-09" db="EMBL/GenBank/DDBJ databases">
        <authorList>
            <person name="Sun Q."/>
            <person name="Mori K."/>
        </authorList>
    </citation>
    <scope>NUCLEOTIDE SEQUENCE [LARGE SCALE GENOMIC DNA]</scope>
    <source>
        <strain evidence="2 3">CCM 8654</strain>
    </source>
</reference>
<gene>
    <name evidence="2" type="ORF">ACFFJG_15045</name>
</gene>
<proteinExistence type="predicted"/>
<dbReference type="InterPro" id="IPR036046">
    <property type="entry name" value="Acylphosphatase-like_dom_sf"/>
</dbReference>
<sequence>MISTTYLSSSSTPWTSDALEALLAQSRSSNAEDDVTGVLLYSGGSFLQTLEGPAQAVDAVMARVQADPRHTGVDVLRREDIAEREFAGWSMGFRQLPADRVEDIPGFTDYLRTGHVEGATARRAVDTFHRMFRDQMADPLQPRDQG</sequence>
<evidence type="ECO:0000313" key="3">
    <source>
        <dbReference type="Proteomes" id="UP001589698"/>
    </source>
</evidence>
<comment type="caution">
    <text evidence="2">The sequence shown here is derived from an EMBL/GenBank/DDBJ whole genome shotgun (WGS) entry which is preliminary data.</text>
</comment>
<dbReference type="PROSITE" id="PS50925">
    <property type="entry name" value="BLUF"/>
    <property type="match status" value="1"/>
</dbReference>
<dbReference type="Proteomes" id="UP001589698">
    <property type="component" value="Unassembled WGS sequence"/>
</dbReference>
<name>A0ABV6E485_9ACTN</name>
<evidence type="ECO:0000259" key="1">
    <source>
        <dbReference type="PROSITE" id="PS50925"/>
    </source>
</evidence>